<gene>
    <name evidence="2" type="ORF">B0A48_06464</name>
</gene>
<proteinExistence type="predicted"/>
<name>A0A1V8TBD7_9PEZI</name>
<reference evidence="3" key="1">
    <citation type="submission" date="2017-03" db="EMBL/GenBank/DDBJ databases">
        <title>Genomes of endolithic fungi from Antarctica.</title>
        <authorList>
            <person name="Coleine C."/>
            <person name="Masonjones S."/>
            <person name="Stajich J.E."/>
        </authorList>
    </citation>
    <scope>NUCLEOTIDE SEQUENCE [LARGE SCALE GENOMIC DNA]</scope>
    <source>
        <strain evidence="3">CCFEE 5527</strain>
    </source>
</reference>
<dbReference type="AlphaFoldDB" id="A0A1V8TBD7"/>
<sequence length="382" mass="41759">MDAFSGGPPLWTDLRALNFYSTALIAINDETLSYESARKQLFDLFERYKHLTTPPDAMLQDPLGHLESFATWQAQVFADTDARKLLHEQARHILLNSAAMSAVVRIPSPPAAESSESSDEDEATGDAVTRIESPSASQRSLDDDDANNAVVNEGGGERHATPSTLPAMKAQDHAARSSEDTSAGNSKQPCDRDAEPASLQESRQDANRLAAIPTIFRPRNTYGISRHSVKAKGAAAIAPDHALQKLGTSITRTTRLPLPDRRSMARSETMIPTRIDPDAKRANPAFQPHRSDGFLEASNGQILYTSLICALQHQPVGIVLFGGGVYDQKKGPVDWGDAQCRFGYDKLSHRHQLALVEVKRGKGFGKELGYPKGKLLQLVKRQ</sequence>
<dbReference type="EMBL" id="NAJO01000012">
    <property type="protein sequence ID" value="OQO08594.1"/>
    <property type="molecule type" value="Genomic_DNA"/>
</dbReference>
<keyword evidence="3" id="KW-1185">Reference proteome</keyword>
<feature type="region of interest" description="Disordered" evidence="1">
    <location>
        <begin position="108"/>
        <end position="206"/>
    </location>
</feature>
<dbReference type="Proteomes" id="UP000192596">
    <property type="component" value="Unassembled WGS sequence"/>
</dbReference>
<evidence type="ECO:0000256" key="1">
    <source>
        <dbReference type="SAM" id="MobiDB-lite"/>
    </source>
</evidence>
<protein>
    <submittedName>
        <fullName evidence="2">Uncharacterized protein</fullName>
    </submittedName>
</protein>
<feature type="compositionally biased region" description="Basic and acidic residues" evidence="1">
    <location>
        <begin position="170"/>
        <end position="179"/>
    </location>
</feature>
<comment type="caution">
    <text evidence="2">The sequence shown here is derived from an EMBL/GenBank/DDBJ whole genome shotgun (WGS) entry which is preliminary data.</text>
</comment>
<accession>A0A1V8TBD7</accession>
<evidence type="ECO:0000313" key="3">
    <source>
        <dbReference type="Proteomes" id="UP000192596"/>
    </source>
</evidence>
<organism evidence="2 3">
    <name type="scientific">Cryoendolithus antarcticus</name>
    <dbReference type="NCBI Taxonomy" id="1507870"/>
    <lineage>
        <taxon>Eukaryota</taxon>
        <taxon>Fungi</taxon>
        <taxon>Dikarya</taxon>
        <taxon>Ascomycota</taxon>
        <taxon>Pezizomycotina</taxon>
        <taxon>Dothideomycetes</taxon>
        <taxon>Dothideomycetidae</taxon>
        <taxon>Cladosporiales</taxon>
        <taxon>Cladosporiaceae</taxon>
        <taxon>Cryoendolithus</taxon>
    </lineage>
</organism>
<evidence type="ECO:0000313" key="2">
    <source>
        <dbReference type="EMBL" id="OQO08594.1"/>
    </source>
</evidence>
<dbReference type="InParanoid" id="A0A1V8TBD7"/>